<dbReference type="RefSeq" id="WP_009575210.1">
    <property type="nucleotide sequence ID" value="NZ_AEIG01000022.1"/>
</dbReference>
<evidence type="ECO:0000256" key="2">
    <source>
        <dbReference type="ARBA" id="ARBA00022448"/>
    </source>
</evidence>
<evidence type="ECO:0000256" key="5">
    <source>
        <dbReference type="ARBA" id="ARBA00022982"/>
    </source>
</evidence>
<proteinExistence type="inferred from homology"/>
<dbReference type="GO" id="GO:0051537">
    <property type="term" value="F:2 iron, 2 sulfur cluster binding"/>
    <property type="evidence" value="ECO:0007669"/>
    <property type="project" value="UniProtKB-KW"/>
</dbReference>
<dbReference type="OrthoDB" id="9133614at2"/>
<evidence type="ECO:0000256" key="8">
    <source>
        <dbReference type="ARBA" id="ARBA00034078"/>
    </source>
</evidence>
<keyword evidence="3" id="KW-0001">2Fe-2S</keyword>
<evidence type="ECO:0000256" key="4">
    <source>
        <dbReference type="ARBA" id="ARBA00022723"/>
    </source>
</evidence>
<dbReference type="EMBL" id="AEIG01000022">
    <property type="protein sequence ID" value="EGG30143.1"/>
    <property type="molecule type" value="Genomic_DNA"/>
</dbReference>
<keyword evidence="4" id="KW-0479">Metal-binding</keyword>
<keyword evidence="2" id="KW-0813">Transport</keyword>
<sequence>MFHIDVISSEDKSFECPPEKSLLHGMESQSVKAINVGCRGGGCGFCKIRILEGEFETKKMSIKFVTKEEQAEGFALSCRVFPRSDMRVMAVGNN</sequence>
<keyword evidence="10" id="KW-1185">Reference proteome</keyword>
<name>F3L0J0_9GAMM</name>
<comment type="cofactor">
    <cofactor evidence="8">
        <name>[2Fe-2S] cluster</name>
        <dbReference type="ChEBI" id="CHEBI:190135"/>
    </cofactor>
</comment>
<dbReference type="PANTHER" id="PTHR43112:SF3">
    <property type="entry name" value="FERREDOXIN-2, CHLOROPLASTIC"/>
    <property type="match status" value="1"/>
</dbReference>
<dbReference type="STRING" id="2518989.IMCC3088_926"/>
<dbReference type="PANTHER" id="PTHR43112">
    <property type="entry name" value="FERREDOXIN"/>
    <property type="match status" value="1"/>
</dbReference>
<reference evidence="9 10" key="1">
    <citation type="journal article" date="2011" name="J. Bacteriol.">
        <title>Genome sequence of strain IMCC3088, a proteorhodopsin-containing marine bacterium belonging to the OM60/NOR5 clade.</title>
        <authorList>
            <person name="Jang Y."/>
            <person name="Oh H.M."/>
            <person name="Kang I."/>
            <person name="Lee K."/>
            <person name="Yang S.J."/>
            <person name="Cho J.C."/>
        </authorList>
    </citation>
    <scope>NUCLEOTIDE SEQUENCE [LARGE SCALE GENOMIC DNA]</scope>
    <source>
        <strain evidence="9 10">IMCC3088</strain>
    </source>
</reference>
<dbReference type="InterPro" id="IPR012675">
    <property type="entry name" value="Beta-grasp_dom_sf"/>
</dbReference>
<keyword evidence="6" id="KW-0408">Iron</keyword>
<dbReference type="CDD" id="cd00207">
    <property type="entry name" value="fer2"/>
    <property type="match status" value="1"/>
</dbReference>
<evidence type="ECO:0000256" key="3">
    <source>
        <dbReference type="ARBA" id="ARBA00022714"/>
    </source>
</evidence>
<evidence type="ECO:0000313" key="10">
    <source>
        <dbReference type="Proteomes" id="UP000005615"/>
    </source>
</evidence>
<comment type="similarity">
    <text evidence="1">Belongs to the 2Fe2S plant-type ferredoxin family.</text>
</comment>
<evidence type="ECO:0000256" key="7">
    <source>
        <dbReference type="ARBA" id="ARBA00023014"/>
    </source>
</evidence>
<dbReference type="PROSITE" id="PS51085">
    <property type="entry name" value="2FE2S_FER_2"/>
    <property type="match status" value="1"/>
</dbReference>
<dbReference type="InterPro" id="IPR001041">
    <property type="entry name" value="2Fe-2S_ferredoxin-type"/>
</dbReference>
<gene>
    <name evidence="9" type="ORF">IMCC3088_926</name>
</gene>
<dbReference type="eggNOG" id="COG1018">
    <property type="taxonomic scope" value="Bacteria"/>
</dbReference>
<dbReference type="Gene3D" id="3.10.20.30">
    <property type="match status" value="1"/>
</dbReference>
<dbReference type="AlphaFoldDB" id="F3L0J0"/>
<protein>
    <submittedName>
        <fullName evidence="9">Ferredoxin</fullName>
    </submittedName>
</protein>
<comment type="caution">
    <text evidence="9">The sequence shown here is derived from an EMBL/GenBank/DDBJ whole genome shotgun (WGS) entry which is preliminary data.</text>
</comment>
<keyword evidence="5" id="KW-0249">Electron transport</keyword>
<dbReference type="Proteomes" id="UP000005615">
    <property type="component" value="Unassembled WGS sequence"/>
</dbReference>
<evidence type="ECO:0000256" key="1">
    <source>
        <dbReference type="ARBA" id="ARBA00007874"/>
    </source>
</evidence>
<dbReference type="Pfam" id="PF00111">
    <property type="entry name" value="Fer2"/>
    <property type="match status" value="1"/>
</dbReference>
<dbReference type="GO" id="GO:0046872">
    <property type="term" value="F:metal ion binding"/>
    <property type="evidence" value="ECO:0007669"/>
    <property type="project" value="UniProtKB-KW"/>
</dbReference>
<accession>F3L0J0</accession>
<dbReference type="InterPro" id="IPR036010">
    <property type="entry name" value="2Fe-2S_ferredoxin-like_sf"/>
</dbReference>
<evidence type="ECO:0000256" key="6">
    <source>
        <dbReference type="ARBA" id="ARBA00023004"/>
    </source>
</evidence>
<keyword evidence="7" id="KW-0411">Iron-sulfur</keyword>
<dbReference type="SUPFAM" id="SSF54292">
    <property type="entry name" value="2Fe-2S ferredoxin-like"/>
    <property type="match status" value="1"/>
</dbReference>
<organism evidence="9 10">
    <name type="scientific">Aequoribacter fuscus</name>
    <dbReference type="NCBI Taxonomy" id="2518989"/>
    <lineage>
        <taxon>Bacteria</taxon>
        <taxon>Pseudomonadati</taxon>
        <taxon>Pseudomonadota</taxon>
        <taxon>Gammaproteobacteria</taxon>
        <taxon>Cellvibrionales</taxon>
        <taxon>Halieaceae</taxon>
        <taxon>Aequoribacter</taxon>
    </lineage>
</organism>
<evidence type="ECO:0000313" key="9">
    <source>
        <dbReference type="EMBL" id="EGG30143.1"/>
    </source>
</evidence>